<evidence type="ECO:0000256" key="1">
    <source>
        <dbReference type="ARBA" id="ARBA00004294"/>
    </source>
</evidence>
<reference evidence="8 9" key="1">
    <citation type="journal article" date="2022" name="DNA Res.">
        <title>Genome analysis of five recently described species of the CUG-Ser clade uncovers Candida theae as a new hybrid lineage with pathogenic potential in the Candida parapsilosis species complex.</title>
        <authorList>
            <person name="Mixao V."/>
            <person name="Del Olmo V."/>
            <person name="Hegedusova E."/>
            <person name="Saus E."/>
            <person name="Pryszcz L."/>
            <person name="Cillingova A."/>
            <person name="Nosek J."/>
            <person name="Gabaldon T."/>
        </authorList>
    </citation>
    <scope>NUCLEOTIDE SEQUENCE [LARGE SCALE GENOMIC DNA]</scope>
    <source>
        <strain evidence="8 9">CBS 12239</strain>
    </source>
</reference>
<dbReference type="GO" id="GO:0015031">
    <property type="term" value="P:protein transport"/>
    <property type="evidence" value="ECO:0007669"/>
    <property type="project" value="UniProtKB-KW"/>
</dbReference>
<evidence type="ECO:0000256" key="3">
    <source>
        <dbReference type="ARBA" id="ARBA00022787"/>
    </source>
</evidence>
<dbReference type="GO" id="GO:0007005">
    <property type="term" value="P:mitochondrion organization"/>
    <property type="evidence" value="ECO:0007669"/>
    <property type="project" value="TreeGrafter"/>
</dbReference>
<keyword evidence="5" id="KW-0496">Mitochondrion</keyword>
<evidence type="ECO:0000259" key="7">
    <source>
        <dbReference type="Pfam" id="PF10568"/>
    </source>
</evidence>
<evidence type="ECO:0000313" key="9">
    <source>
        <dbReference type="Proteomes" id="UP001204833"/>
    </source>
</evidence>
<keyword evidence="4" id="KW-0653">Protein transport</keyword>
<gene>
    <name evidence="8" type="ORF">KGF57_003301</name>
</gene>
<evidence type="ECO:0000256" key="4">
    <source>
        <dbReference type="ARBA" id="ARBA00022927"/>
    </source>
</evidence>
<evidence type="ECO:0000256" key="5">
    <source>
        <dbReference type="ARBA" id="ARBA00023128"/>
    </source>
</evidence>
<dbReference type="PANTHER" id="PTHR12289:SF41">
    <property type="entry name" value="FAILED AXON CONNECTIONS-RELATED"/>
    <property type="match status" value="1"/>
</dbReference>
<dbReference type="InterPro" id="IPR019564">
    <property type="entry name" value="Sam37/metaxin_N"/>
</dbReference>
<evidence type="ECO:0000256" key="6">
    <source>
        <dbReference type="ARBA" id="ARBA00023136"/>
    </source>
</evidence>
<name>A0AAD5FY44_9ASCO</name>
<keyword evidence="6" id="KW-0472">Membrane</keyword>
<organism evidence="8 9">
    <name type="scientific">Candida theae</name>
    <dbReference type="NCBI Taxonomy" id="1198502"/>
    <lineage>
        <taxon>Eukaryota</taxon>
        <taxon>Fungi</taxon>
        <taxon>Dikarya</taxon>
        <taxon>Ascomycota</taxon>
        <taxon>Saccharomycotina</taxon>
        <taxon>Pichiomycetes</taxon>
        <taxon>Debaryomycetaceae</taxon>
        <taxon>Candida/Lodderomyces clade</taxon>
        <taxon>Candida</taxon>
    </lineage>
</organism>
<dbReference type="AlphaFoldDB" id="A0AAD5FY44"/>
<dbReference type="Pfam" id="PF10568">
    <property type="entry name" value="Tom37"/>
    <property type="match status" value="1"/>
</dbReference>
<dbReference type="GO" id="GO:0001401">
    <property type="term" value="C:SAM complex"/>
    <property type="evidence" value="ECO:0007669"/>
    <property type="project" value="InterPro"/>
</dbReference>
<feature type="domain" description="Mitochondrial outer membrane transport complex Sam37/metaxin N-terminal" evidence="7">
    <location>
        <begin position="34"/>
        <end position="158"/>
    </location>
</feature>
<keyword evidence="3" id="KW-1000">Mitochondrion outer membrane</keyword>
<keyword evidence="9" id="KW-1185">Reference proteome</keyword>
<sequence length="344" mass="39056">MRIEFLSRATTGSTMIELHVWGYEEEISILSPSCIASAWILNLLASSHNIQFKIIPSNNTHLSKLNELPLLIDDGKQYSGFKEIAGYLSSRYQSDYFVSLSGEEKLIDDGLVTVLNSKFNAVNNYNLFSNTKNYENYTRKLFAKLFPFPMMYNQASKFYNEAQSQVRLLGLGESKSSFLNITGNGDETQTEFFSNDSDDVGDTPKAISSLHEKSIVQKSETKRVLRESKSTMKCLLLVEQLFDRLEKLKSEQKQASKFIFGDKPSAGDILFLAYFHCLTHQCLPDKFMRKYLASNSSDRFQSIMARLDAIQSKKLSSDSFRQPVGKEIPNLVNEVGFWTGLVSY</sequence>
<protein>
    <submittedName>
        <fullName evidence="8">SAM37</fullName>
    </submittedName>
</protein>
<keyword evidence="2" id="KW-0813">Transport</keyword>
<dbReference type="InterPro" id="IPR050931">
    <property type="entry name" value="Mito_Protein_Transport_Metaxin"/>
</dbReference>
<dbReference type="RefSeq" id="XP_051608310.1">
    <property type="nucleotide sequence ID" value="XM_051752708.1"/>
</dbReference>
<dbReference type="Proteomes" id="UP001204833">
    <property type="component" value="Unassembled WGS sequence"/>
</dbReference>
<dbReference type="EMBL" id="JAIHNG010000121">
    <property type="protein sequence ID" value="KAI5957607.1"/>
    <property type="molecule type" value="Genomic_DNA"/>
</dbReference>
<accession>A0AAD5FY44</accession>
<evidence type="ECO:0000256" key="2">
    <source>
        <dbReference type="ARBA" id="ARBA00022448"/>
    </source>
</evidence>
<dbReference type="PANTHER" id="PTHR12289">
    <property type="entry name" value="METAXIN RELATED"/>
    <property type="match status" value="1"/>
</dbReference>
<comment type="subcellular location">
    <subcellularLocation>
        <location evidence="1">Mitochondrion outer membrane</location>
    </subcellularLocation>
</comment>
<comment type="caution">
    <text evidence="8">The sequence shown here is derived from an EMBL/GenBank/DDBJ whole genome shotgun (WGS) entry which is preliminary data.</text>
</comment>
<dbReference type="GeneID" id="76151360"/>
<evidence type="ECO:0000313" key="8">
    <source>
        <dbReference type="EMBL" id="KAI5957607.1"/>
    </source>
</evidence>
<proteinExistence type="predicted"/>